<evidence type="ECO:0000313" key="2">
    <source>
        <dbReference type="EMBL" id="WIT12182.1"/>
    </source>
</evidence>
<name>A0AA95NFX5_9BURK</name>
<organism evidence="2 3">
    <name type="scientific">Paucibacter sediminis</name>
    <dbReference type="NCBI Taxonomy" id="3019553"/>
    <lineage>
        <taxon>Bacteria</taxon>
        <taxon>Pseudomonadati</taxon>
        <taxon>Pseudomonadota</taxon>
        <taxon>Betaproteobacteria</taxon>
        <taxon>Burkholderiales</taxon>
        <taxon>Sphaerotilaceae</taxon>
        <taxon>Roseateles</taxon>
    </lineage>
</organism>
<keyword evidence="1" id="KW-1133">Transmembrane helix</keyword>
<dbReference type="KEGG" id="pais:PFX98_00840"/>
<accession>A0AA95NFX5</accession>
<feature type="transmembrane region" description="Helical" evidence="1">
    <location>
        <begin position="48"/>
        <end position="69"/>
    </location>
</feature>
<dbReference type="EMBL" id="CP116346">
    <property type="protein sequence ID" value="WIT12182.1"/>
    <property type="molecule type" value="Genomic_DNA"/>
</dbReference>
<dbReference type="RefSeq" id="WP_285233275.1">
    <property type="nucleotide sequence ID" value="NZ_CP116346.1"/>
</dbReference>
<reference evidence="2" key="1">
    <citation type="submission" date="2023-01" db="EMBL/GenBank/DDBJ databases">
        <title>Whole genome sequence of Paucibacter sp. S2-9 isolated from pond sediment.</title>
        <authorList>
            <person name="Jung J.Y."/>
        </authorList>
    </citation>
    <scope>NUCLEOTIDE SEQUENCE</scope>
    <source>
        <strain evidence="2">S2-9</strain>
    </source>
</reference>
<keyword evidence="1" id="KW-0472">Membrane</keyword>
<keyword evidence="3" id="KW-1185">Reference proteome</keyword>
<keyword evidence="1" id="KW-0812">Transmembrane</keyword>
<proteinExistence type="predicted"/>
<dbReference type="AlphaFoldDB" id="A0AA95NFX5"/>
<gene>
    <name evidence="2" type="ORF">PFX98_00840</name>
</gene>
<evidence type="ECO:0000313" key="3">
    <source>
        <dbReference type="Proteomes" id="UP001177769"/>
    </source>
</evidence>
<evidence type="ECO:0000256" key="1">
    <source>
        <dbReference type="SAM" id="Phobius"/>
    </source>
</evidence>
<sequence length="71" mass="8122">MVIFYWVMGLLIVGTFVPSVFYLLLYAITGDDRAAQRARALWNVSRTAGMFGINLLIWGHVAVGLWRLWFS</sequence>
<feature type="transmembrane region" description="Helical" evidence="1">
    <location>
        <begin position="6"/>
        <end position="28"/>
    </location>
</feature>
<dbReference type="Proteomes" id="UP001177769">
    <property type="component" value="Chromosome"/>
</dbReference>
<protein>
    <submittedName>
        <fullName evidence="2">Uncharacterized protein</fullName>
    </submittedName>
</protein>